<proteinExistence type="predicted"/>
<evidence type="ECO:0000313" key="2">
    <source>
        <dbReference type="EMBL" id="PSR74334.1"/>
    </source>
</evidence>
<dbReference type="STRING" id="98765.A0A2R6NPG3"/>
<protein>
    <submittedName>
        <fullName evidence="2">Uncharacterized protein</fullName>
    </submittedName>
</protein>
<reference evidence="2 3" key="1">
    <citation type="submission" date="2018-02" db="EMBL/GenBank/DDBJ databases">
        <title>Genome sequence of the basidiomycete white-rot fungus Phlebia centrifuga.</title>
        <authorList>
            <person name="Granchi Z."/>
            <person name="Peng M."/>
            <person name="de Vries R.P."/>
            <person name="Hilden K."/>
            <person name="Makela M.R."/>
            <person name="Grigoriev I."/>
            <person name="Riley R."/>
        </authorList>
    </citation>
    <scope>NUCLEOTIDE SEQUENCE [LARGE SCALE GENOMIC DNA]</scope>
    <source>
        <strain evidence="2 3">FBCC195</strain>
    </source>
</reference>
<dbReference type="Proteomes" id="UP000186601">
    <property type="component" value="Unassembled WGS sequence"/>
</dbReference>
<name>A0A2R6NPG3_9APHY</name>
<feature type="region of interest" description="Disordered" evidence="1">
    <location>
        <begin position="1"/>
        <end position="145"/>
    </location>
</feature>
<feature type="compositionally biased region" description="Low complexity" evidence="1">
    <location>
        <begin position="75"/>
        <end position="102"/>
    </location>
</feature>
<comment type="caution">
    <text evidence="2">The sequence shown here is derived from an EMBL/GenBank/DDBJ whole genome shotgun (WGS) entry which is preliminary data.</text>
</comment>
<dbReference type="EMBL" id="MLYV02000996">
    <property type="protein sequence ID" value="PSR74334.1"/>
    <property type="molecule type" value="Genomic_DNA"/>
</dbReference>
<evidence type="ECO:0000256" key="1">
    <source>
        <dbReference type="SAM" id="MobiDB-lite"/>
    </source>
</evidence>
<gene>
    <name evidence="2" type="ORF">PHLCEN_2v9951</name>
</gene>
<dbReference type="AlphaFoldDB" id="A0A2R6NPG3"/>
<dbReference type="OrthoDB" id="3262173at2759"/>
<feature type="compositionally biased region" description="Polar residues" evidence="1">
    <location>
        <begin position="107"/>
        <end position="119"/>
    </location>
</feature>
<evidence type="ECO:0000313" key="3">
    <source>
        <dbReference type="Proteomes" id="UP000186601"/>
    </source>
</evidence>
<sequence length="464" mass="51180">MGTDDQSRVEPEDGGNTAVDVSKSYGDDRQTSKGRVPKKVDEILPGPSPKRAPKSLDESGPSMKPSSKVGKVVHSRTSSIASASTAAGSPSTSKTKAQSSTKPLSAAKSNQPQDSSNLGSPEEVSDGASSIAESTKIRRKRKTEADRIQFIKDDPKCQELEPNRALCSQCHEWIPLHAKRRYVMQNWVAHRKFCVPRPLSTNESGVPLSSDGDTSTENIKAEVNILYPAGADVESPLSEEEAAGKAMLENEPKIGEIQPYMVYCTACTTYVGLTIGTRYCPDQWRHHLTMCDELVARQANSRENHSKTPTWSPPPAQSESFSINDLFIRESHTPPPTRKRAIVHDSDDESEYRSVRARTESYVAPKGNSLWDTLTRRLTWSSPPARSRPICSADFYIPSDSDSPPPPTRTGVTMHVSEDELEERLVCARTESHEAPKGHGLWDNLTRPIRNFVQGFKEGLNQEP</sequence>
<accession>A0A2R6NPG3</accession>
<feature type="compositionally biased region" description="Basic and acidic residues" evidence="1">
    <location>
        <begin position="1"/>
        <end position="11"/>
    </location>
</feature>
<organism evidence="2 3">
    <name type="scientific">Hermanssonia centrifuga</name>
    <dbReference type="NCBI Taxonomy" id="98765"/>
    <lineage>
        <taxon>Eukaryota</taxon>
        <taxon>Fungi</taxon>
        <taxon>Dikarya</taxon>
        <taxon>Basidiomycota</taxon>
        <taxon>Agaricomycotina</taxon>
        <taxon>Agaricomycetes</taxon>
        <taxon>Polyporales</taxon>
        <taxon>Meruliaceae</taxon>
        <taxon>Hermanssonia</taxon>
    </lineage>
</organism>
<keyword evidence="3" id="KW-1185">Reference proteome</keyword>